<name>A0A940XC74_9FLAO</name>
<dbReference type="AlphaFoldDB" id="A0A940XC74"/>
<comment type="caution">
    <text evidence="1">The sequence shown here is derived from an EMBL/GenBank/DDBJ whole genome shotgun (WGS) entry which is preliminary data.</text>
</comment>
<accession>A0A940XC74</accession>
<dbReference type="RefSeq" id="WP_210668202.1">
    <property type="nucleotide sequence ID" value="NZ_JAGFBV010000043.1"/>
</dbReference>
<sequence length="48" mass="5589">MENTKYAAMKIRQKVSSLNSELLELNFTIDQIIEFWKESLAEASIKIN</sequence>
<protein>
    <submittedName>
        <fullName evidence="1">Uncharacterized protein</fullName>
    </submittedName>
</protein>
<dbReference type="Proteomes" id="UP000675047">
    <property type="component" value="Unassembled WGS sequence"/>
</dbReference>
<gene>
    <name evidence="1" type="ORF">J3495_18015</name>
</gene>
<evidence type="ECO:0000313" key="1">
    <source>
        <dbReference type="EMBL" id="MBP4139972.1"/>
    </source>
</evidence>
<keyword evidence="2" id="KW-1185">Reference proteome</keyword>
<reference evidence="1 2" key="1">
    <citation type="submission" date="2021-03" db="EMBL/GenBank/DDBJ databases">
        <title>Flavobacterium Flabelliformis Sp. Nov. And Flavobacterium Geliluteum Sp. Nov., Two Novel Multidrug Resistant Psychrophilic Species Isolated From Antarctica.</title>
        <authorList>
            <person name="Kralova S."/>
            <person name="Busse H.J."/>
            <person name="Bezdicek M."/>
            <person name="Nykrynova M."/>
            <person name="Kroupova E."/>
            <person name="Krsek D."/>
            <person name="Sedlacek I."/>
        </authorList>
    </citation>
    <scope>NUCLEOTIDE SEQUENCE [LARGE SCALE GENOMIC DNA]</scope>
    <source>
        <strain evidence="1 2">P7388</strain>
    </source>
</reference>
<evidence type="ECO:0000313" key="2">
    <source>
        <dbReference type="Proteomes" id="UP000675047"/>
    </source>
</evidence>
<organism evidence="1 2">
    <name type="scientific">Flavobacterium geliluteum</name>
    <dbReference type="NCBI Taxonomy" id="2816120"/>
    <lineage>
        <taxon>Bacteria</taxon>
        <taxon>Pseudomonadati</taxon>
        <taxon>Bacteroidota</taxon>
        <taxon>Flavobacteriia</taxon>
        <taxon>Flavobacteriales</taxon>
        <taxon>Flavobacteriaceae</taxon>
        <taxon>Flavobacterium</taxon>
    </lineage>
</organism>
<dbReference type="EMBL" id="JAGFBV010000043">
    <property type="protein sequence ID" value="MBP4139972.1"/>
    <property type="molecule type" value="Genomic_DNA"/>
</dbReference>
<proteinExistence type="predicted"/>